<dbReference type="PANTHER" id="PTHR30537:SF5">
    <property type="entry name" value="HTH-TYPE TRANSCRIPTIONAL ACTIVATOR TTDR-RELATED"/>
    <property type="match status" value="1"/>
</dbReference>
<feature type="domain" description="HTH lysR-type" evidence="5">
    <location>
        <begin position="1"/>
        <end position="58"/>
    </location>
</feature>
<dbReference type="InterPro" id="IPR000847">
    <property type="entry name" value="LysR_HTH_N"/>
</dbReference>
<dbReference type="Proteomes" id="UP001209803">
    <property type="component" value="Chromosome"/>
</dbReference>
<dbReference type="SUPFAM" id="SSF46785">
    <property type="entry name" value="Winged helix' DNA-binding domain"/>
    <property type="match status" value="1"/>
</dbReference>
<keyword evidence="3" id="KW-0238">DNA-binding</keyword>
<dbReference type="Pfam" id="PF00126">
    <property type="entry name" value="HTH_1"/>
    <property type="match status" value="1"/>
</dbReference>
<evidence type="ECO:0000256" key="2">
    <source>
        <dbReference type="ARBA" id="ARBA00023015"/>
    </source>
</evidence>
<reference evidence="6 7" key="1">
    <citation type="submission" date="2023-03" db="EMBL/GenBank/DDBJ databases">
        <title>Roseibium porphyridii sp. nov. and Roseibium rhodosorbium sp. nov. isolated from marine algae, Porphyridium cruentum and Rhodosorus marinus, respectively.</title>
        <authorList>
            <person name="Lee M.W."/>
            <person name="Choi B.J."/>
            <person name="Lee J.K."/>
            <person name="Choi D.G."/>
            <person name="Baek J.H."/>
            <person name="Bayburt H."/>
            <person name="Kim J.M."/>
            <person name="Han D.M."/>
            <person name="Kim K.H."/>
            <person name="Jeon C.O."/>
        </authorList>
    </citation>
    <scope>NUCLEOTIDE SEQUENCE [LARGE SCALE GENOMIC DNA]</scope>
    <source>
        <strain evidence="6 7">KMA01</strain>
    </source>
</reference>
<evidence type="ECO:0000313" key="6">
    <source>
        <dbReference type="EMBL" id="WFE92084.1"/>
    </source>
</evidence>
<dbReference type="CDD" id="cd08422">
    <property type="entry name" value="PBP2_CrgA_like"/>
    <property type="match status" value="1"/>
</dbReference>
<keyword evidence="7" id="KW-1185">Reference proteome</keyword>
<evidence type="ECO:0000259" key="5">
    <source>
        <dbReference type="PROSITE" id="PS50931"/>
    </source>
</evidence>
<dbReference type="PROSITE" id="PS50931">
    <property type="entry name" value="HTH_LYSR"/>
    <property type="match status" value="1"/>
</dbReference>
<name>A0ABY8F9J9_9HYPH</name>
<dbReference type="EMBL" id="CP120863">
    <property type="protein sequence ID" value="WFE92084.1"/>
    <property type="molecule type" value="Genomic_DNA"/>
</dbReference>
<accession>A0ABY8F9J9</accession>
<dbReference type="Gene3D" id="1.10.10.10">
    <property type="entry name" value="Winged helix-like DNA-binding domain superfamily/Winged helix DNA-binding domain"/>
    <property type="match status" value="1"/>
</dbReference>
<dbReference type="InterPro" id="IPR005119">
    <property type="entry name" value="LysR_subst-bd"/>
</dbReference>
<gene>
    <name evidence="6" type="ORF">K1718_12175</name>
</gene>
<organism evidence="6 7">
    <name type="scientific">Roseibium porphyridii</name>
    <dbReference type="NCBI Taxonomy" id="2866279"/>
    <lineage>
        <taxon>Bacteria</taxon>
        <taxon>Pseudomonadati</taxon>
        <taxon>Pseudomonadota</taxon>
        <taxon>Alphaproteobacteria</taxon>
        <taxon>Hyphomicrobiales</taxon>
        <taxon>Stappiaceae</taxon>
        <taxon>Roseibium</taxon>
    </lineage>
</organism>
<sequence>MLLDNIALFVKIVENGSLAAAARQTGLSPTTVSERLSALETHYGVALLNRTTRSLSLTEEGRTLMLGARQLLDEAADLDGRIRLGAQNLSGLIRLSAPLDLGRTLVSEAIAAFQAEHPGISIDLHLSDGYADIVGLGIDLAVRFGEIGDSTLRVRALPAKPRLVCASPSYIARNGAPETPRDLQQHACILMRFGQSTDNVWKFISGDGKQSVRVDGSLIANDGALVRQWGLEGRGIMLKSEFDVMSDIRSGRLVRLLPEHKTPKQPLQMLFPPGRSQPHRVKVFAEYLATCFKTFD</sequence>
<comment type="similarity">
    <text evidence="1">Belongs to the LysR transcriptional regulatory family.</text>
</comment>
<dbReference type="InterPro" id="IPR058163">
    <property type="entry name" value="LysR-type_TF_proteobact-type"/>
</dbReference>
<dbReference type="InterPro" id="IPR036388">
    <property type="entry name" value="WH-like_DNA-bd_sf"/>
</dbReference>
<dbReference type="InterPro" id="IPR036390">
    <property type="entry name" value="WH_DNA-bd_sf"/>
</dbReference>
<dbReference type="Pfam" id="PF03466">
    <property type="entry name" value="LysR_substrate"/>
    <property type="match status" value="1"/>
</dbReference>
<evidence type="ECO:0000313" key="7">
    <source>
        <dbReference type="Proteomes" id="UP001209803"/>
    </source>
</evidence>
<evidence type="ECO:0000256" key="4">
    <source>
        <dbReference type="ARBA" id="ARBA00023163"/>
    </source>
</evidence>
<keyword evidence="4" id="KW-0804">Transcription</keyword>
<evidence type="ECO:0000256" key="1">
    <source>
        <dbReference type="ARBA" id="ARBA00009437"/>
    </source>
</evidence>
<keyword evidence="2" id="KW-0805">Transcription regulation</keyword>
<dbReference type="Gene3D" id="3.40.190.290">
    <property type="match status" value="1"/>
</dbReference>
<dbReference type="RefSeq" id="WP_152501169.1">
    <property type="nucleotide sequence ID" value="NZ_CP120863.1"/>
</dbReference>
<dbReference type="SUPFAM" id="SSF53850">
    <property type="entry name" value="Periplasmic binding protein-like II"/>
    <property type="match status" value="1"/>
</dbReference>
<dbReference type="PANTHER" id="PTHR30537">
    <property type="entry name" value="HTH-TYPE TRANSCRIPTIONAL REGULATOR"/>
    <property type="match status" value="1"/>
</dbReference>
<protein>
    <submittedName>
        <fullName evidence="6">LysR family transcriptional regulator</fullName>
    </submittedName>
</protein>
<proteinExistence type="inferred from homology"/>
<evidence type="ECO:0000256" key="3">
    <source>
        <dbReference type="ARBA" id="ARBA00023125"/>
    </source>
</evidence>